<comment type="function">
    <text evidence="10">Protein associated with the U5 snRNP, during its maturation and its post-splicing recycling and which is required for spliceosomal tri-snRNP complex assembly in the nucleus. Has a molecular sequestering activity and transiently hinders SNRNP200 binding sites for constitutive splicing factors that intervene later during the assembly of the spliceosome and splicing. Together with its molecular sequestering activity, may also function as a molecular adapter and placeholder, coordinating the assembly of the U5 snRNP and its association with the U4/U6 di-snRNP.</text>
</comment>
<reference evidence="11 12" key="1">
    <citation type="submission" date="2019-08" db="EMBL/GenBank/DDBJ databases">
        <title>The genome of the soybean aphid Biotype 1, its phylome, world population structure and adaptation to the North American continent.</title>
        <authorList>
            <person name="Giordano R."/>
            <person name="Donthu R.K."/>
            <person name="Hernandez A.G."/>
            <person name="Wright C.L."/>
            <person name="Zimin A.V."/>
        </authorList>
    </citation>
    <scope>NUCLEOTIDE SEQUENCE [LARGE SCALE GENOMIC DNA]</scope>
    <source>
        <tissue evidence="11">Whole aphids</tissue>
    </source>
</reference>
<dbReference type="PANTHER" id="PTHR13445">
    <property type="entry name" value="TUMOR SUPPRESSING SUBTRANSFERABLE CANDIDATE 4 TSSC4"/>
    <property type="match status" value="1"/>
</dbReference>
<evidence type="ECO:0000256" key="8">
    <source>
        <dbReference type="ARBA" id="ARBA00023242"/>
    </source>
</evidence>
<evidence type="ECO:0000313" key="12">
    <source>
        <dbReference type="Proteomes" id="UP000475862"/>
    </source>
</evidence>
<dbReference type="OrthoDB" id="1906282at2759"/>
<dbReference type="GO" id="GO:0008380">
    <property type="term" value="P:RNA splicing"/>
    <property type="evidence" value="ECO:0007669"/>
    <property type="project" value="UniProtKB-KW"/>
</dbReference>
<proteinExistence type="inferred from homology"/>
<evidence type="ECO:0000256" key="1">
    <source>
        <dbReference type="ARBA" id="ARBA00004123"/>
    </source>
</evidence>
<evidence type="ECO:0000256" key="4">
    <source>
        <dbReference type="ARBA" id="ARBA00022490"/>
    </source>
</evidence>
<evidence type="ECO:0000313" key="11">
    <source>
        <dbReference type="EMBL" id="KAE9542637.1"/>
    </source>
</evidence>
<keyword evidence="7" id="KW-0508">mRNA splicing</keyword>
<dbReference type="Pfam" id="PF15264">
    <property type="entry name" value="TSSC4"/>
    <property type="match status" value="1"/>
</dbReference>
<evidence type="ECO:0000256" key="5">
    <source>
        <dbReference type="ARBA" id="ARBA00022664"/>
    </source>
</evidence>
<organism evidence="11 12">
    <name type="scientific">Aphis glycines</name>
    <name type="common">Soybean aphid</name>
    <dbReference type="NCBI Taxonomy" id="307491"/>
    <lineage>
        <taxon>Eukaryota</taxon>
        <taxon>Metazoa</taxon>
        <taxon>Ecdysozoa</taxon>
        <taxon>Arthropoda</taxon>
        <taxon>Hexapoda</taxon>
        <taxon>Insecta</taxon>
        <taxon>Pterygota</taxon>
        <taxon>Neoptera</taxon>
        <taxon>Paraneoptera</taxon>
        <taxon>Hemiptera</taxon>
        <taxon>Sternorrhyncha</taxon>
        <taxon>Aphidomorpha</taxon>
        <taxon>Aphidoidea</taxon>
        <taxon>Aphididae</taxon>
        <taxon>Aphidini</taxon>
        <taxon>Aphis</taxon>
        <taxon>Aphis</taxon>
    </lineage>
</organism>
<gene>
    <name evidence="11" type="ORF">AGLY_002548</name>
</gene>
<dbReference type="GO" id="GO:0005737">
    <property type="term" value="C:cytoplasm"/>
    <property type="evidence" value="ECO:0007669"/>
    <property type="project" value="UniProtKB-SubCell"/>
</dbReference>
<sequence>MHFTVTNEINHVILEFQYKRTNLFAVLDQAEKDLESKIKKTSTADAHEILNGREERRTGRSLTKQFRGKDSLFVKPEIPPWRIIEKLRPPDFKLNPHKWTKYSLADVNEMNDKSNAAAAFAFLKEMQTRKCKDGENDNKEEKKIVFKRTLRSNEPEMKPSFKSTKLVMPEYEFGKKVQKKKIILNLWTCVCLMAGDYSVNLCNTENVTSRHDASVLPLPDSPLITIQESCLCIFMLRLDHRCLKCDMDLQKYRLRQYRTFNTYLIIRFSMNLSIVISSSRTKSIIPGSSRVAMVIYYFYLLDRQRDAVSMSKDYIM</sequence>
<evidence type="ECO:0000256" key="10">
    <source>
        <dbReference type="ARBA" id="ARBA00045970"/>
    </source>
</evidence>
<keyword evidence="5" id="KW-0507">mRNA processing</keyword>
<dbReference type="GO" id="GO:0006397">
    <property type="term" value="P:mRNA processing"/>
    <property type="evidence" value="ECO:0007669"/>
    <property type="project" value="UniProtKB-KW"/>
</dbReference>
<dbReference type="GO" id="GO:0005681">
    <property type="term" value="C:spliceosomal complex"/>
    <property type="evidence" value="ECO:0007669"/>
    <property type="project" value="UniProtKB-KW"/>
</dbReference>
<evidence type="ECO:0000256" key="9">
    <source>
        <dbReference type="ARBA" id="ARBA00035304"/>
    </source>
</evidence>
<evidence type="ECO:0000256" key="6">
    <source>
        <dbReference type="ARBA" id="ARBA00022728"/>
    </source>
</evidence>
<keyword evidence="4" id="KW-0963">Cytoplasm</keyword>
<keyword evidence="8" id="KW-0539">Nucleus</keyword>
<comment type="subcellular location">
    <subcellularLocation>
        <location evidence="2">Cytoplasm</location>
    </subcellularLocation>
    <subcellularLocation>
        <location evidence="1">Nucleus</location>
    </subcellularLocation>
</comment>
<accession>A0A6G0U0Z4</accession>
<evidence type="ECO:0000256" key="7">
    <source>
        <dbReference type="ARBA" id="ARBA00023187"/>
    </source>
</evidence>
<dbReference type="EMBL" id="VYZN01000009">
    <property type="protein sequence ID" value="KAE9542637.1"/>
    <property type="molecule type" value="Genomic_DNA"/>
</dbReference>
<comment type="similarity">
    <text evidence="3">Belongs to the TSSC4 family.</text>
</comment>
<keyword evidence="12" id="KW-1185">Reference proteome</keyword>
<dbReference type="AlphaFoldDB" id="A0A6G0U0Z4"/>
<comment type="caution">
    <text evidence="11">The sequence shown here is derived from an EMBL/GenBank/DDBJ whole genome shotgun (WGS) entry which is preliminary data.</text>
</comment>
<name>A0A6G0U0Z4_APHGL</name>
<evidence type="ECO:0000256" key="2">
    <source>
        <dbReference type="ARBA" id="ARBA00004496"/>
    </source>
</evidence>
<keyword evidence="6" id="KW-0747">Spliceosome</keyword>
<evidence type="ECO:0000256" key="3">
    <source>
        <dbReference type="ARBA" id="ARBA00010362"/>
    </source>
</evidence>
<dbReference type="InterPro" id="IPR029338">
    <property type="entry name" value="TSSC4"/>
</dbReference>
<dbReference type="Proteomes" id="UP000475862">
    <property type="component" value="Unassembled WGS sequence"/>
</dbReference>
<dbReference type="PANTHER" id="PTHR13445:SF3">
    <property type="entry name" value="U5 SMALL NUCLEAR RIBONUCLEOPROTEIN TSSC4"/>
    <property type="match status" value="1"/>
</dbReference>
<protein>
    <recommendedName>
        <fullName evidence="9">U5 small nuclear ribonucleoprotein TSSC4</fullName>
    </recommendedName>
</protein>